<organism evidence="1 2">
    <name type="scientific">Burkholderia aenigmatica</name>
    <dbReference type="NCBI Taxonomy" id="2015348"/>
    <lineage>
        <taxon>Bacteria</taxon>
        <taxon>Pseudomonadati</taxon>
        <taxon>Pseudomonadota</taxon>
        <taxon>Betaproteobacteria</taxon>
        <taxon>Burkholderiales</taxon>
        <taxon>Burkholderiaceae</taxon>
        <taxon>Burkholderia</taxon>
        <taxon>Burkholderia cepacia complex</taxon>
    </lineage>
</organism>
<name>A0A6P2N8K7_9BURK</name>
<dbReference type="AlphaFoldDB" id="A0A6P2N8K7"/>
<reference evidence="1 2" key="1">
    <citation type="submission" date="2019-09" db="EMBL/GenBank/DDBJ databases">
        <authorList>
            <person name="Depoorter E."/>
        </authorList>
    </citation>
    <scope>NUCLEOTIDE SEQUENCE [LARGE SCALE GENOMIC DNA]</scope>
    <source>
        <strain evidence="1">LMG 13014</strain>
    </source>
</reference>
<evidence type="ECO:0000313" key="2">
    <source>
        <dbReference type="Proteomes" id="UP000494261"/>
    </source>
</evidence>
<dbReference type="EMBL" id="CABVQC010000029">
    <property type="protein sequence ID" value="VWB90548.1"/>
    <property type="molecule type" value="Genomic_DNA"/>
</dbReference>
<sequence>MTLLTQKKVVIAEYEYCYSVAMIQHVLNHVGGIDIRAEK</sequence>
<proteinExistence type="predicted"/>
<dbReference type="Proteomes" id="UP000494261">
    <property type="component" value="Unassembled WGS sequence"/>
</dbReference>
<gene>
    <name evidence="1" type="ORF">BLA13014_04199</name>
</gene>
<evidence type="ECO:0000313" key="1">
    <source>
        <dbReference type="EMBL" id="VWB90548.1"/>
    </source>
</evidence>
<protein>
    <submittedName>
        <fullName evidence="1">Uncharacterized protein</fullName>
    </submittedName>
</protein>
<accession>A0A6P2N8K7</accession>